<proteinExistence type="predicted"/>
<evidence type="ECO:0000313" key="1">
    <source>
        <dbReference type="EMBL" id="TDX98138.1"/>
    </source>
</evidence>
<dbReference type="OrthoDB" id="9181667at2"/>
<evidence type="ECO:0000313" key="2">
    <source>
        <dbReference type="Proteomes" id="UP000294914"/>
    </source>
</evidence>
<accession>A0A4R8IJB5</accession>
<dbReference type="RefSeq" id="WP_134085161.1">
    <property type="nucleotide sequence ID" value="NZ_SOQX01000009.1"/>
</dbReference>
<organism evidence="1 2">
    <name type="scientific">Thiohalophilus thiocyanatoxydans</name>
    <dbReference type="NCBI Taxonomy" id="381308"/>
    <lineage>
        <taxon>Bacteria</taxon>
        <taxon>Pseudomonadati</taxon>
        <taxon>Pseudomonadota</taxon>
        <taxon>Gammaproteobacteria</taxon>
        <taxon>Thiohalomonadales</taxon>
        <taxon>Thiohalophilaceae</taxon>
        <taxon>Thiohalophilus</taxon>
    </lineage>
</organism>
<keyword evidence="2" id="KW-1185">Reference proteome</keyword>
<gene>
    <name evidence="1" type="ORF">EDC23_2620</name>
</gene>
<dbReference type="Proteomes" id="UP000294914">
    <property type="component" value="Unassembled WGS sequence"/>
</dbReference>
<name>A0A4R8IJB5_9GAMM</name>
<dbReference type="EMBL" id="SOQX01000009">
    <property type="protein sequence ID" value="TDX98138.1"/>
    <property type="molecule type" value="Genomic_DNA"/>
</dbReference>
<dbReference type="AlphaFoldDB" id="A0A4R8IJB5"/>
<comment type="caution">
    <text evidence="1">The sequence shown here is derived from an EMBL/GenBank/DDBJ whole genome shotgun (WGS) entry which is preliminary data.</text>
</comment>
<reference evidence="1 2" key="1">
    <citation type="submission" date="2019-03" db="EMBL/GenBank/DDBJ databases">
        <title>Genomic Encyclopedia of Type Strains, Phase IV (KMG-IV): sequencing the most valuable type-strain genomes for metagenomic binning, comparative biology and taxonomic classification.</title>
        <authorList>
            <person name="Goeker M."/>
        </authorList>
    </citation>
    <scope>NUCLEOTIDE SEQUENCE [LARGE SCALE GENOMIC DNA]</scope>
    <source>
        <strain evidence="1 2">DSM 16326</strain>
    </source>
</reference>
<sequence>MKFSLLAVGQQFEYQGETYIKSTPLIAHQVDSGEQRLIPRSANVISDVNPPGPVTDDAPHIDARDVQQAFAEFETRLQEQLHRDDRYARAFEEAKRAFFVRLKITPDQ</sequence>
<protein>
    <submittedName>
        <fullName evidence="1">Uncharacterized protein</fullName>
    </submittedName>
</protein>